<organism evidence="1 2">
    <name type="scientific">Daphnia pulex</name>
    <name type="common">Water flea</name>
    <dbReference type="NCBI Taxonomy" id="6669"/>
    <lineage>
        <taxon>Eukaryota</taxon>
        <taxon>Metazoa</taxon>
        <taxon>Ecdysozoa</taxon>
        <taxon>Arthropoda</taxon>
        <taxon>Crustacea</taxon>
        <taxon>Branchiopoda</taxon>
        <taxon>Diplostraca</taxon>
        <taxon>Cladocera</taxon>
        <taxon>Anomopoda</taxon>
        <taxon>Daphniidae</taxon>
        <taxon>Daphnia</taxon>
    </lineage>
</organism>
<dbReference type="EMBL" id="GL732525">
    <property type="protein sequence ID" value="EFX88896.1"/>
    <property type="molecule type" value="Genomic_DNA"/>
</dbReference>
<evidence type="ECO:0000313" key="2">
    <source>
        <dbReference type="Proteomes" id="UP000000305"/>
    </source>
</evidence>
<sequence length="69" mass="7730">MDKLFFSFVCCPESNNVGQCRAASDTLTSHHHNHTAEMSRSHQQRFGQTLITLFPTVEHCVTFAANAGY</sequence>
<evidence type="ECO:0000313" key="1">
    <source>
        <dbReference type="EMBL" id="EFX88896.1"/>
    </source>
</evidence>
<dbReference type="AlphaFoldDB" id="E9FUN3"/>
<reference evidence="1 2" key="1">
    <citation type="journal article" date="2011" name="Science">
        <title>The ecoresponsive genome of Daphnia pulex.</title>
        <authorList>
            <person name="Colbourne J.K."/>
            <person name="Pfrender M.E."/>
            <person name="Gilbert D."/>
            <person name="Thomas W.K."/>
            <person name="Tucker A."/>
            <person name="Oakley T.H."/>
            <person name="Tokishita S."/>
            <person name="Aerts A."/>
            <person name="Arnold G.J."/>
            <person name="Basu M.K."/>
            <person name="Bauer D.J."/>
            <person name="Caceres C.E."/>
            <person name="Carmel L."/>
            <person name="Casola C."/>
            <person name="Choi J.H."/>
            <person name="Detter J.C."/>
            <person name="Dong Q."/>
            <person name="Dusheyko S."/>
            <person name="Eads B.D."/>
            <person name="Frohlich T."/>
            <person name="Geiler-Samerotte K.A."/>
            <person name="Gerlach D."/>
            <person name="Hatcher P."/>
            <person name="Jogdeo S."/>
            <person name="Krijgsveld J."/>
            <person name="Kriventseva E.V."/>
            <person name="Kultz D."/>
            <person name="Laforsch C."/>
            <person name="Lindquist E."/>
            <person name="Lopez J."/>
            <person name="Manak J.R."/>
            <person name="Muller J."/>
            <person name="Pangilinan J."/>
            <person name="Patwardhan R.P."/>
            <person name="Pitluck S."/>
            <person name="Pritham E.J."/>
            <person name="Rechtsteiner A."/>
            <person name="Rho M."/>
            <person name="Rogozin I.B."/>
            <person name="Sakarya O."/>
            <person name="Salamov A."/>
            <person name="Schaack S."/>
            <person name="Shapiro H."/>
            <person name="Shiga Y."/>
            <person name="Skalitzky C."/>
            <person name="Smith Z."/>
            <person name="Souvorov A."/>
            <person name="Sung W."/>
            <person name="Tang Z."/>
            <person name="Tsuchiya D."/>
            <person name="Tu H."/>
            <person name="Vos H."/>
            <person name="Wang M."/>
            <person name="Wolf Y.I."/>
            <person name="Yamagata H."/>
            <person name="Yamada T."/>
            <person name="Ye Y."/>
            <person name="Shaw J.R."/>
            <person name="Andrews J."/>
            <person name="Crease T.J."/>
            <person name="Tang H."/>
            <person name="Lucas S.M."/>
            <person name="Robertson H.M."/>
            <person name="Bork P."/>
            <person name="Koonin E.V."/>
            <person name="Zdobnov E.M."/>
            <person name="Grigoriev I.V."/>
            <person name="Lynch M."/>
            <person name="Boore J.L."/>
        </authorList>
    </citation>
    <scope>NUCLEOTIDE SEQUENCE [LARGE SCALE GENOMIC DNA]</scope>
</reference>
<name>E9FUN3_DAPPU</name>
<dbReference type="HOGENOM" id="CLU_2778431_0_0_1"/>
<dbReference type="KEGG" id="dpx:DAPPUDRAFT_234134"/>
<gene>
    <name evidence="1" type="ORF">DAPPUDRAFT_234134</name>
</gene>
<dbReference type="Proteomes" id="UP000000305">
    <property type="component" value="Unassembled WGS sequence"/>
</dbReference>
<dbReference type="InParanoid" id="E9FUN3"/>
<protein>
    <submittedName>
        <fullName evidence="1">Uncharacterized protein</fullName>
    </submittedName>
</protein>
<keyword evidence="2" id="KW-1185">Reference proteome</keyword>
<accession>E9FUN3</accession>
<proteinExistence type="predicted"/>